<reference evidence="2" key="1">
    <citation type="journal article" date="2023" name="Plant Biotechnol. J.">
        <title>Chromosome-level wild Hevea brasiliensis genome provides new tools for genomic-assisted breeding and valuable loci to elevate rubber yield.</title>
        <authorList>
            <person name="Cheng H."/>
            <person name="Song X."/>
            <person name="Hu Y."/>
            <person name="Wu T."/>
            <person name="Yang Q."/>
            <person name="An Z."/>
            <person name="Feng S."/>
            <person name="Deng Z."/>
            <person name="Wu W."/>
            <person name="Zeng X."/>
            <person name="Tu M."/>
            <person name="Wang X."/>
            <person name="Huang H."/>
        </authorList>
    </citation>
    <scope>NUCLEOTIDE SEQUENCE</scope>
    <source>
        <strain evidence="2">MT/VB/25A 57/8</strain>
    </source>
</reference>
<gene>
    <name evidence="2" type="ORF">P3X46_024093</name>
</gene>
<organism evidence="2 3">
    <name type="scientific">Hevea brasiliensis</name>
    <name type="common">Para rubber tree</name>
    <name type="synonym">Siphonia brasiliensis</name>
    <dbReference type="NCBI Taxonomy" id="3981"/>
    <lineage>
        <taxon>Eukaryota</taxon>
        <taxon>Viridiplantae</taxon>
        <taxon>Streptophyta</taxon>
        <taxon>Embryophyta</taxon>
        <taxon>Tracheophyta</taxon>
        <taxon>Spermatophyta</taxon>
        <taxon>Magnoliopsida</taxon>
        <taxon>eudicotyledons</taxon>
        <taxon>Gunneridae</taxon>
        <taxon>Pentapetalae</taxon>
        <taxon>rosids</taxon>
        <taxon>fabids</taxon>
        <taxon>Malpighiales</taxon>
        <taxon>Euphorbiaceae</taxon>
        <taxon>Crotonoideae</taxon>
        <taxon>Micrandreae</taxon>
        <taxon>Hevea</taxon>
    </lineage>
</organism>
<protein>
    <submittedName>
        <fullName evidence="2">Uncharacterized protein</fullName>
    </submittedName>
</protein>
<dbReference type="Proteomes" id="UP001174677">
    <property type="component" value="Chromosome 13"/>
</dbReference>
<proteinExistence type="predicted"/>
<feature type="compositionally biased region" description="Low complexity" evidence="1">
    <location>
        <begin position="80"/>
        <end position="91"/>
    </location>
</feature>
<evidence type="ECO:0000256" key="1">
    <source>
        <dbReference type="SAM" id="MobiDB-lite"/>
    </source>
</evidence>
<sequence length="149" mass="16472">MGVMEEIRRHVRVIKEKLSAAAIPADALETAHHFLETVVKDVTFAAHGLTKDALNRIKTRLVDILPSLFPAITRKVIDVSYSPPSSSHNSSRCTMVDDAAKEVNGEKECEEKEEEEERGNHSSKTSPNKAPYVSPTSTLFASPKPFSRL</sequence>
<feature type="compositionally biased region" description="Polar residues" evidence="1">
    <location>
        <begin position="122"/>
        <end position="140"/>
    </location>
</feature>
<comment type="caution">
    <text evidence="2">The sequence shown here is derived from an EMBL/GenBank/DDBJ whole genome shotgun (WGS) entry which is preliminary data.</text>
</comment>
<accession>A0ABQ9LE55</accession>
<evidence type="ECO:0000313" key="3">
    <source>
        <dbReference type="Proteomes" id="UP001174677"/>
    </source>
</evidence>
<name>A0ABQ9LE55_HEVBR</name>
<dbReference type="EMBL" id="JARPOI010000013">
    <property type="protein sequence ID" value="KAJ9164527.1"/>
    <property type="molecule type" value="Genomic_DNA"/>
</dbReference>
<evidence type="ECO:0000313" key="2">
    <source>
        <dbReference type="EMBL" id="KAJ9164527.1"/>
    </source>
</evidence>
<keyword evidence="3" id="KW-1185">Reference proteome</keyword>
<feature type="compositionally biased region" description="Basic and acidic residues" evidence="1">
    <location>
        <begin position="98"/>
        <end position="110"/>
    </location>
</feature>
<feature type="region of interest" description="Disordered" evidence="1">
    <location>
        <begin position="80"/>
        <end position="149"/>
    </location>
</feature>